<keyword evidence="2 4" id="KW-0547">Nucleotide-binding</keyword>
<keyword evidence="1" id="KW-0723">Serine/threonine-protein kinase</keyword>
<dbReference type="OrthoDB" id="1668230at2759"/>
<feature type="transmembrane region" description="Helical" evidence="5">
    <location>
        <begin position="415"/>
        <end position="433"/>
    </location>
</feature>
<dbReference type="InterPro" id="IPR001245">
    <property type="entry name" value="Ser-Thr/Tyr_kinase_cat_dom"/>
</dbReference>
<evidence type="ECO:0000256" key="1">
    <source>
        <dbReference type="ARBA" id="ARBA00022527"/>
    </source>
</evidence>
<gene>
    <name evidence="7" type="ORF">AMSG_00403</name>
</gene>
<dbReference type="PROSITE" id="PS50011">
    <property type="entry name" value="PROTEIN_KINASE_DOM"/>
    <property type="match status" value="2"/>
</dbReference>
<dbReference type="EMBL" id="GL349434">
    <property type="protein sequence ID" value="KNC48626.1"/>
    <property type="molecule type" value="Genomic_DNA"/>
</dbReference>
<dbReference type="eggNOG" id="KOG0192">
    <property type="taxonomic scope" value="Eukaryota"/>
</dbReference>
<dbReference type="InterPro" id="IPR051681">
    <property type="entry name" value="Ser/Thr_Kinases-Pseudokinases"/>
</dbReference>
<dbReference type="InterPro" id="IPR008271">
    <property type="entry name" value="Ser/Thr_kinase_AS"/>
</dbReference>
<dbReference type="PANTHER" id="PTHR44329">
    <property type="entry name" value="SERINE/THREONINE-PROTEIN KINASE TNNI3K-RELATED"/>
    <property type="match status" value="1"/>
</dbReference>
<dbReference type="STRING" id="461836.A0A0L0D9A4"/>
<feature type="transmembrane region" description="Helical" evidence="5">
    <location>
        <begin position="312"/>
        <end position="337"/>
    </location>
</feature>
<dbReference type="GO" id="GO:0005524">
    <property type="term" value="F:ATP binding"/>
    <property type="evidence" value="ECO:0007669"/>
    <property type="project" value="UniProtKB-UniRule"/>
</dbReference>
<sequence>MDTFTEYGRLLEAGYFAPTPESGFTLMPDSSWLKDNRAAMYCGISAATGVLIGAGVSSTDLKAFAFPRYDGSRGSAGSDTPTNAALSLLTTLSIPRNAQHKTEAKDFLAFLSRRETAVNITLPALQSGFPLRLSAASLAASSRARLGVTLLSAMSERAPQVSRSAFGPSELSIAWGALLDAINLGATSVDQTRAMADDKLPVIEATRQALLNLLTISPIVQPGGGSFAGSVTVTLSTPTTGATIYYTIDGTEPRLSSAEYSGGFVLSAKGTIVVRAFAVAFGLHRSPEVSASFVITASSDALVARPSAAVSVGMVIGAAAGGICFVALILAFALVFLRRKRTMVHSINSSADLIIEPESLHLEVHIGSGSFGEVWKGTWRSANVAVKQPRSSIVFDVAAFADEARILHRLRHPHIVIFMGITVNPAAIVTEYMDRGSMYQVLHDPSLFLHPLIVLKWAHNITMGMAYLAASDVVHGDLKSLNVLIDNAWTPKICDFGMSTIIRPIAEAENDVSSHGSFFNTAPSSHVSSLTPLELALGSTGHDELYNVGTLLWAAPETVFSGAPGMTSASDAYSLGITLWELASRADLFPSENPLAVALDALEGRRPPLAAIPPSLVDIVPVIEGLWAQEPDARLSFDSAVAQLQSLYSVESVVYPSQDALPSGHVIVMHCEVRLVRRALISSPAALGAPLAAFHTHLPKMARKAGGHVLAWGLGWVTITLHGLVQLLDMLKRVTVVDRGALPIATLIVHGELETEPSVGPCNPMLKGPVMDELELIWLALFGQMRCGELQPPLTPAVTYWANSAATGEASAGLVASSSMADLIHSANHSLAIEVLEMPLECRIEGLLQIMRPDEVVRLDGLPISKPVAGGSSPPSLEDGDNSVGNVAALADFAQAAPFLPSNSTISPAAGESSVPSRQPLALFTGITLRRLEQQAGSTRIGSLGLARTVVYPPLGNAPVVLKTLVRQALPPQQLVDFVLAVATAAKASTPHARGPLAVCVERGSLAFIVPYFAHGSLADVMASRPQRGVGDPGVVRSLAIGLADAVNDVHECLPRGHGDVRPSNFGVERSGTNWHLYAIDFGLASVARCQGTLTAAPATVYISPEAMTHLPNSPAADMFVIGTILFELVTSRSAFKGTPLEICFKIRTGSRPDIDSSIIRSPMLRSIISRCWDMDHTARPSSRDMLEVLKSLKDVDFG</sequence>
<protein>
    <recommendedName>
        <fullName evidence="6">Protein kinase domain-containing protein</fullName>
    </recommendedName>
</protein>
<dbReference type="Proteomes" id="UP000054408">
    <property type="component" value="Unassembled WGS sequence"/>
</dbReference>
<evidence type="ECO:0000256" key="4">
    <source>
        <dbReference type="PROSITE-ProRule" id="PRU10141"/>
    </source>
</evidence>
<dbReference type="SUPFAM" id="SSF53850">
    <property type="entry name" value="Periplasmic binding protein-like II"/>
    <property type="match status" value="1"/>
</dbReference>
<name>A0A0L0D9A4_THETB</name>
<keyword evidence="5" id="KW-0812">Transmembrane</keyword>
<accession>A0A0L0D9A4</accession>
<dbReference type="GO" id="GO:0004674">
    <property type="term" value="F:protein serine/threonine kinase activity"/>
    <property type="evidence" value="ECO:0007669"/>
    <property type="project" value="UniProtKB-KW"/>
</dbReference>
<keyword evidence="8" id="KW-1185">Reference proteome</keyword>
<feature type="domain" description="Protein kinase" evidence="6">
    <location>
        <begin position="930"/>
        <end position="1193"/>
    </location>
</feature>
<dbReference type="InterPro" id="IPR011009">
    <property type="entry name" value="Kinase-like_dom_sf"/>
</dbReference>
<evidence type="ECO:0000313" key="7">
    <source>
        <dbReference type="EMBL" id="KNC48626.1"/>
    </source>
</evidence>
<keyword evidence="3 4" id="KW-0067">ATP-binding</keyword>
<dbReference type="SMART" id="SM00220">
    <property type="entry name" value="S_TKc"/>
    <property type="match status" value="2"/>
</dbReference>
<dbReference type="Gene3D" id="3.30.200.20">
    <property type="entry name" value="Phosphorylase Kinase, domain 1"/>
    <property type="match status" value="1"/>
</dbReference>
<dbReference type="GeneID" id="25560212"/>
<dbReference type="InterPro" id="IPR017441">
    <property type="entry name" value="Protein_kinase_ATP_BS"/>
</dbReference>
<evidence type="ECO:0000259" key="6">
    <source>
        <dbReference type="PROSITE" id="PS50011"/>
    </source>
</evidence>
<keyword evidence="5" id="KW-1133">Transmembrane helix</keyword>
<dbReference type="Gene3D" id="1.10.510.10">
    <property type="entry name" value="Transferase(Phosphotransferase) domain 1"/>
    <property type="match status" value="2"/>
</dbReference>
<evidence type="ECO:0000256" key="2">
    <source>
        <dbReference type="ARBA" id="ARBA00022741"/>
    </source>
</evidence>
<keyword evidence="1" id="KW-0808">Transferase</keyword>
<evidence type="ECO:0000256" key="3">
    <source>
        <dbReference type="ARBA" id="ARBA00022840"/>
    </source>
</evidence>
<dbReference type="AlphaFoldDB" id="A0A0L0D9A4"/>
<keyword evidence="5" id="KW-0472">Membrane</keyword>
<dbReference type="Gene3D" id="3.40.190.10">
    <property type="entry name" value="Periplasmic binding protein-like II"/>
    <property type="match status" value="1"/>
</dbReference>
<dbReference type="InterPro" id="IPR059177">
    <property type="entry name" value="GH29D-like_dom"/>
</dbReference>
<dbReference type="InterPro" id="IPR000719">
    <property type="entry name" value="Prot_kinase_dom"/>
</dbReference>
<dbReference type="Pfam" id="PF00069">
    <property type="entry name" value="Pkinase"/>
    <property type="match status" value="1"/>
</dbReference>
<dbReference type="SUPFAM" id="SSF56112">
    <property type="entry name" value="Protein kinase-like (PK-like)"/>
    <property type="match status" value="2"/>
</dbReference>
<feature type="binding site" evidence="4">
    <location>
        <position position="387"/>
    </location>
    <ligand>
        <name>ATP</name>
        <dbReference type="ChEBI" id="CHEBI:30616"/>
    </ligand>
</feature>
<feature type="domain" description="Protein kinase" evidence="6">
    <location>
        <begin position="360"/>
        <end position="648"/>
    </location>
</feature>
<dbReference type="PROSITE" id="PS00107">
    <property type="entry name" value="PROTEIN_KINASE_ATP"/>
    <property type="match status" value="1"/>
</dbReference>
<organism evidence="7 8">
    <name type="scientific">Thecamonas trahens ATCC 50062</name>
    <dbReference type="NCBI Taxonomy" id="461836"/>
    <lineage>
        <taxon>Eukaryota</taxon>
        <taxon>Apusozoa</taxon>
        <taxon>Apusomonadida</taxon>
        <taxon>Apusomonadidae</taxon>
        <taxon>Thecamonas</taxon>
    </lineage>
</organism>
<keyword evidence="1" id="KW-0418">Kinase</keyword>
<dbReference type="Pfam" id="PF13290">
    <property type="entry name" value="CHB_HEX_C_1"/>
    <property type="match status" value="1"/>
</dbReference>
<evidence type="ECO:0000313" key="8">
    <source>
        <dbReference type="Proteomes" id="UP000054408"/>
    </source>
</evidence>
<dbReference type="Pfam" id="PF07714">
    <property type="entry name" value="PK_Tyr_Ser-Thr"/>
    <property type="match status" value="2"/>
</dbReference>
<dbReference type="RefSeq" id="XP_013762682.1">
    <property type="nucleotide sequence ID" value="XM_013907228.1"/>
</dbReference>
<evidence type="ECO:0000256" key="5">
    <source>
        <dbReference type="SAM" id="Phobius"/>
    </source>
</evidence>
<reference evidence="7 8" key="1">
    <citation type="submission" date="2010-05" db="EMBL/GenBank/DDBJ databases">
        <title>The Genome Sequence of Thecamonas trahens ATCC 50062.</title>
        <authorList>
            <consortium name="The Broad Institute Genome Sequencing Platform"/>
            <person name="Russ C."/>
            <person name="Cuomo C."/>
            <person name="Shea T."/>
            <person name="Young S.K."/>
            <person name="Zeng Q."/>
            <person name="Koehrsen M."/>
            <person name="Haas B."/>
            <person name="Borodovsky M."/>
            <person name="Guigo R."/>
            <person name="Alvarado L."/>
            <person name="Berlin A."/>
            <person name="Bochicchio J."/>
            <person name="Borenstein D."/>
            <person name="Chapman S."/>
            <person name="Chen Z."/>
            <person name="Freedman E."/>
            <person name="Gellesch M."/>
            <person name="Goldberg J."/>
            <person name="Griggs A."/>
            <person name="Gujja S."/>
            <person name="Heilman E."/>
            <person name="Heiman D."/>
            <person name="Hepburn T."/>
            <person name="Howarth C."/>
            <person name="Jen D."/>
            <person name="Larson L."/>
            <person name="Mehta T."/>
            <person name="Park D."/>
            <person name="Pearson M."/>
            <person name="Roberts A."/>
            <person name="Saif S."/>
            <person name="Shenoy N."/>
            <person name="Sisk P."/>
            <person name="Stolte C."/>
            <person name="Sykes S."/>
            <person name="Thomson T."/>
            <person name="Walk T."/>
            <person name="White J."/>
            <person name="Yandava C."/>
            <person name="Burger G."/>
            <person name="Gray M.W."/>
            <person name="Holland P.W.H."/>
            <person name="King N."/>
            <person name="Lang F.B.F."/>
            <person name="Roger A.J."/>
            <person name="Ruiz-Trillo I."/>
            <person name="Lander E."/>
            <person name="Nusbaum C."/>
        </authorList>
    </citation>
    <scope>NUCLEOTIDE SEQUENCE [LARGE SCALE GENOMIC DNA]</scope>
    <source>
        <strain evidence="7 8">ATCC 50062</strain>
    </source>
</reference>
<proteinExistence type="predicted"/>
<dbReference type="PROSITE" id="PS00108">
    <property type="entry name" value="PROTEIN_KINASE_ST"/>
    <property type="match status" value="1"/>
</dbReference>